<dbReference type="Pfam" id="PF23462">
    <property type="entry name" value="LysM3_NFP"/>
    <property type="match status" value="1"/>
</dbReference>
<dbReference type="Pfam" id="PF07714">
    <property type="entry name" value="PK_Tyr_Ser-Thr"/>
    <property type="match status" value="1"/>
</dbReference>
<proteinExistence type="predicted"/>
<dbReference type="PROSITE" id="PS00109">
    <property type="entry name" value="PROTEIN_KINASE_TYR"/>
    <property type="match status" value="1"/>
</dbReference>
<dbReference type="Proteomes" id="UP001642360">
    <property type="component" value="Unassembled WGS sequence"/>
</dbReference>
<evidence type="ECO:0000256" key="1">
    <source>
        <dbReference type="SAM" id="Phobius"/>
    </source>
</evidence>
<dbReference type="InterPro" id="IPR059144">
    <property type="entry name" value="NFP_LysM3"/>
</dbReference>
<dbReference type="PROSITE" id="PS50011">
    <property type="entry name" value="PROTEIN_KINASE_DOM"/>
    <property type="match status" value="1"/>
</dbReference>
<dbReference type="SUPFAM" id="SSF56112">
    <property type="entry name" value="Protein kinase-like (PK-like)"/>
    <property type="match status" value="1"/>
</dbReference>
<dbReference type="EMBL" id="CAUOFW020003236">
    <property type="protein sequence ID" value="CAK9158737.1"/>
    <property type="molecule type" value="Genomic_DNA"/>
</dbReference>
<keyword evidence="1" id="KW-0812">Transmembrane</keyword>
<comment type="caution">
    <text evidence="4">The sequence shown here is derived from an EMBL/GenBank/DDBJ whole genome shotgun (WGS) entry which is preliminary data.</text>
</comment>
<dbReference type="Gene3D" id="1.10.510.10">
    <property type="entry name" value="Transferase(Phosphotransferase) domain 1"/>
    <property type="match status" value="2"/>
</dbReference>
<dbReference type="Pfam" id="PF23457">
    <property type="entry name" value="LysM2_NFP"/>
    <property type="match status" value="1"/>
</dbReference>
<feature type="chain" id="PRO_5044768677" description="Protein kinase domain-containing protein" evidence="2">
    <location>
        <begin position="34"/>
        <end position="625"/>
    </location>
</feature>
<dbReference type="AlphaFoldDB" id="A0ABC8SNG9"/>
<sequence>MIKKKLIAMTFSLLSLQAVFFLLFFFSASHVTAQTTANADTDFSCSPDLPASCETYVTYRVRSTEYSDLGDISDLFGVSRLRIAEASKLASEDTPLVPDQLLLIPISCYCNGTSFFSNVTYQIQKDDSFYLVSINAFGNLTNYHVVEELNPTLNPTNLQIGVEVVFPLLCKCPTQAHSDSNIRYLITYVWQPWDDILPVSSMFKVAPIDIATANNYRDFSAAVCLPVLIPVSQLPILPHPHSSPAERDKFRHRLMLIVVLSTTAVFFIVVLSSLLVYVHISFKKRSMERNISSLETSDLIRFEKASKGKTFEPKIIQDKLLPGISGYLGKPVMYDRKVIMEATMNLSERYRIGGSVYRALINGQIFAIAKTKDAAEELKILQKVNHANLVKLMGVSSDIDGNCFLVYEYAENGSLDKCLFSISSSSSSSVTFLTWTQRLYVALDVANGLQYLHEHTQPSIVHRDIRTSNILLDSRFKAKIANFSTARPATSSVMLKVDIFSFGVVLLELLSGKKAMEAKGNGEIIMLWKEIKGILEVEEKREDRLRRWMDPTLESFYPIDGALNLASLARACTSEKSSARPRMAEVVFNLSVLTQSSSEMYERSWTSGRLEAEEATQIIRPVIAR</sequence>
<dbReference type="Pfam" id="PF23446">
    <property type="entry name" value="LysM1_NFP_LYK"/>
    <property type="match status" value="1"/>
</dbReference>
<reference evidence="4 5" key="1">
    <citation type="submission" date="2024-02" db="EMBL/GenBank/DDBJ databases">
        <authorList>
            <person name="Vignale AGUSTIN F."/>
            <person name="Sosa J E."/>
            <person name="Modenutti C."/>
        </authorList>
    </citation>
    <scope>NUCLEOTIDE SEQUENCE [LARGE SCALE GENOMIC DNA]</scope>
</reference>
<dbReference type="InterPro" id="IPR056561">
    <property type="entry name" value="NFP_LYK_LysM1"/>
</dbReference>
<feature type="domain" description="Protein kinase" evidence="3">
    <location>
        <begin position="285"/>
        <end position="593"/>
    </location>
</feature>
<dbReference type="InterPro" id="IPR059143">
    <property type="entry name" value="NFP_LysM2"/>
</dbReference>
<dbReference type="InterPro" id="IPR001245">
    <property type="entry name" value="Ser-Thr/Tyr_kinase_cat_dom"/>
</dbReference>
<dbReference type="SMART" id="SM00219">
    <property type="entry name" value="TyrKc"/>
    <property type="match status" value="1"/>
</dbReference>
<keyword evidence="1" id="KW-0472">Membrane</keyword>
<keyword evidence="5" id="KW-1185">Reference proteome</keyword>
<dbReference type="InterPro" id="IPR052611">
    <property type="entry name" value="Plant_RLK_LysM"/>
</dbReference>
<dbReference type="InterPro" id="IPR011009">
    <property type="entry name" value="Kinase-like_dom_sf"/>
</dbReference>
<evidence type="ECO:0000313" key="5">
    <source>
        <dbReference type="Proteomes" id="UP001642360"/>
    </source>
</evidence>
<protein>
    <recommendedName>
        <fullName evidence="3">Protein kinase domain-containing protein</fullName>
    </recommendedName>
</protein>
<dbReference type="InterPro" id="IPR000719">
    <property type="entry name" value="Prot_kinase_dom"/>
</dbReference>
<organism evidence="4 5">
    <name type="scientific">Ilex paraguariensis</name>
    <name type="common">yerba mate</name>
    <dbReference type="NCBI Taxonomy" id="185542"/>
    <lineage>
        <taxon>Eukaryota</taxon>
        <taxon>Viridiplantae</taxon>
        <taxon>Streptophyta</taxon>
        <taxon>Embryophyta</taxon>
        <taxon>Tracheophyta</taxon>
        <taxon>Spermatophyta</taxon>
        <taxon>Magnoliopsida</taxon>
        <taxon>eudicotyledons</taxon>
        <taxon>Gunneridae</taxon>
        <taxon>Pentapetalae</taxon>
        <taxon>asterids</taxon>
        <taxon>campanulids</taxon>
        <taxon>Aquifoliales</taxon>
        <taxon>Aquifoliaceae</taxon>
        <taxon>Ilex</taxon>
    </lineage>
</organism>
<keyword evidence="2" id="KW-0732">Signal</keyword>
<keyword evidence="1" id="KW-1133">Transmembrane helix</keyword>
<name>A0ABC8SNG9_9AQUA</name>
<accession>A0ABC8SNG9</accession>
<dbReference type="InterPro" id="IPR008266">
    <property type="entry name" value="Tyr_kinase_AS"/>
</dbReference>
<feature type="signal peptide" evidence="2">
    <location>
        <begin position="1"/>
        <end position="33"/>
    </location>
</feature>
<feature type="transmembrane region" description="Helical" evidence="1">
    <location>
        <begin position="254"/>
        <end position="280"/>
    </location>
</feature>
<dbReference type="PANTHER" id="PTHR45927:SF2">
    <property type="entry name" value="SERINE_THREONINE RECEPTOR-LIKE KINASE NFP"/>
    <property type="match status" value="1"/>
</dbReference>
<dbReference type="InterPro" id="IPR020635">
    <property type="entry name" value="Tyr_kinase_cat_dom"/>
</dbReference>
<evidence type="ECO:0000259" key="3">
    <source>
        <dbReference type="PROSITE" id="PS50011"/>
    </source>
</evidence>
<gene>
    <name evidence="4" type="ORF">ILEXP_LOCUS27400</name>
</gene>
<dbReference type="PANTHER" id="PTHR45927">
    <property type="entry name" value="LYSM-DOMAIN RECEPTOR-LIKE KINASE-RELATED"/>
    <property type="match status" value="1"/>
</dbReference>
<evidence type="ECO:0000256" key="2">
    <source>
        <dbReference type="SAM" id="SignalP"/>
    </source>
</evidence>
<evidence type="ECO:0000313" key="4">
    <source>
        <dbReference type="EMBL" id="CAK9158737.1"/>
    </source>
</evidence>